<protein>
    <submittedName>
        <fullName evidence="1">Uncharacterized protein</fullName>
    </submittedName>
</protein>
<name>A0A0F9JEF9_9ZZZZ</name>
<proteinExistence type="predicted"/>
<dbReference type="EMBL" id="LAZR01018186">
    <property type="protein sequence ID" value="KKL97362.1"/>
    <property type="molecule type" value="Genomic_DNA"/>
</dbReference>
<comment type="caution">
    <text evidence="1">The sequence shown here is derived from an EMBL/GenBank/DDBJ whole genome shotgun (WGS) entry which is preliminary data.</text>
</comment>
<reference evidence="1" key="1">
    <citation type="journal article" date="2015" name="Nature">
        <title>Complex archaea that bridge the gap between prokaryotes and eukaryotes.</title>
        <authorList>
            <person name="Spang A."/>
            <person name="Saw J.H."/>
            <person name="Jorgensen S.L."/>
            <person name="Zaremba-Niedzwiedzka K."/>
            <person name="Martijn J."/>
            <person name="Lind A.E."/>
            <person name="van Eijk R."/>
            <person name="Schleper C."/>
            <person name="Guy L."/>
            <person name="Ettema T.J."/>
        </authorList>
    </citation>
    <scope>NUCLEOTIDE SEQUENCE</scope>
</reference>
<dbReference type="AlphaFoldDB" id="A0A0F9JEF9"/>
<gene>
    <name evidence="1" type="ORF">LCGC14_1835220</name>
</gene>
<evidence type="ECO:0000313" key="1">
    <source>
        <dbReference type="EMBL" id="KKL97362.1"/>
    </source>
</evidence>
<dbReference type="Gene3D" id="1.10.238.10">
    <property type="entry name" value="EF-hand"/>
    <property type="match status" value="1"/>
</dbReference>
<organism evidence="1">
    <name type="scientific">marine sediment metagenome</name>
    <dbReference type="NCBI Taxonomy" id="412755"/>
    <lineage>
        <taxon>unclassified sequences</taxon>
        <taxon>metagenomes</taxon>
        <taxon>ecological metagenomes</taxon>
    </lineage>
</organism>
<sequence length="79" mass="9128">MEVNIYNNLSKQHNPRFGEIAVDKGFVTEEQLKEAMVEQVEDNLSSHPHRFIGYILFENGWITNEQFDSVLNILFNASA</sequence>
<accession>A0A0F9JEF9</accession>